<evidence type="ECO:0000313" key="1">
    <source>
        <dbReference type="EMBL" id="RYJ13516.1"/>
    </source>
</evidence>
<dbReference type="EMBL" id="RZHH01000002">
    <property type="protein sequence ID" value="RYJ13516.1"/>
    <property type="molecule type" value="Genomic_DNA"/>
</dbReference>
<name>A0A482TBA3_9EURY</name>
<organism evidence="1 2">
    <name type="scientific">Halogeometricum borinquense</name>
    <dbReference type="NCBI Taxonomy" id="60847"/>
    <lineage>
        <taxon>Archaea</taxon>
        <taxon>Methanobacteriati</taxon>
        <taxon>Methanobacteriota</taxon>
        <taxon>Stenosarchaea group</taxon>
        <taxon>Halobacteria</taxon>
        <taxon>Halobacteriales</taxon>
        <taxon>Haloferacaceae</taxon>
        <taxon>Halogeometricum</taxon>
    </lineage>
</organism>
<reference evidence="1 2" key="1">
    <citation type="submission" date="2018-12" db="EMBL/GenBank/DDBJ databases">
        <title>Genome analysis provides insights into bioremediation potentialities of Halogeometricum borinquense strain N11.</title>
        <authorList>
            <person name="Najjari A."/>
            <person name="Youssef N."/>
            <person name="Fhoula I."/>
            <person name="Ben Dhia O."/>
            <person name="Mahjoubi M."/>
            <person name="Ouzari H.I."/>
            <person name="Cherif A."/>
        </authorList>
    </citation>
    <scope>NUCLEOTIDE SEQUENCE [LARGE SCALE GENOMIC DNA]</scope>
    <source>
        <strain evidence="1 2">N11</strain>
    </source>
</reference>
<dbReference type="Proteomes" id="UP000294028">
    <property type="component" value="Unassembled WGS sequence"/>
</dbReference>
<dbReference type="RefSeq" id="WP_006057031.1">
    <property type="nucleotide sequence ID" value="NZ_RZHH01000002.1"/>
</dbReference>
<dbReference type="GeneID" id="9993765"/>
<comment type="caution">
    <text evidence="1">The sequence shown here is derived from an EMBL/GenBank/DDBJ whole genome shotgun (WGS) entry which is preliminary data.</text>
</comment>
<protein>
    <submittedName>
        <fullName evidence="1">Uncharacterized protein</fullName>
    </submittedName>
</protein>
<accession>A0A482TBA3</accession>
<evidence type="ECO:0000313" key="2">
    <source>
        <dbReference type="Proteomes" id="UP000294028"/>
    </source>
</evidence>
<gene>
    <name evidence="1" type="ORF">ELS19_05780</name>
</gene>
<sequence length="139" mass="15196">MGTTGLLTMGTGIGAAKPDTYPTVDDLGPFEDMTVDQMAAGAAKHPNQDRIAIVTAAFGDGIQLYIADGTRNLSDTPETVYQITQDAVAGVYEPEWKDGNRLEYVMDFTRYTRKITPSYVVLDHKTVTENVLDEEEGDD</sequence>
<proteinExistence type="predicted"/>
<dbReference type="AlphaFoldDB" id="A0A482TBA3"/>